<evidence type="ECO:0000313" key="2">
    <source>
        <dbReference type="EMBL" id="HFC47013.1"/>
    </source>
</evidence>
<dbReference type="InterPro" id="IPR010131">
    <property type="entry name" value="MdtP/NodT-like"/>
</dbReference>
<feature type="non-terminal residue" evidence="2">
    <location>
        <position position="1"/>
    </location>
</feature>
<dbReference type="Gene3D" id="2.20.200.10">
    <property type="entry name" value="Outer membrane efflux proteins (OEP)"/>
    <property type="match status" value="1"/>
</dbReference>
<dbReference type="Proteomes" id="UP000885797">
    <property type="component" value="Unassembled WGS sequence"/>
</dbReference>
<name>A0A7V2SW18_9BACT</name>
<sequence>SLPQGSIPLSLLLRRPDVRAAALRVRAQDERVAAAISEWFPALGVNLSYGKSRNASSFGIISGIFWSVAFQASATFFEGGARKARIEGERSRLISSLIQYQRAVLNAFKDTMTSSSRARQADNRLYSTEKGLHYSERQYQLARTRFRQGIENGTDVLDSQAAYIESKIQYNQALLNAILARIELVRAIGGAWK</sequence>
<dbReference type="InterPro" id="IPR003423">
    <property type="entry name" value="OMP_efflux"/>
</dbReference>
<dbReference type="Pfam" id="PF02321">
    <property type="entry name" value="OEP"/>
    <property type="match status" value="1"/>
</dbReference>
<organism evidence="2">
    <name type="scientific">Dissulfuribacter thermophilus</name>
    <dbReference type="NCBI Taxonomy" id="1156395"/>
    <lineage>
        <taxon>Bacteria</taxon>
        <taxon>Pseudomonadati</taxon>
        <taxon>Thermodesulfobacteriota</taxon>
        <taxon>Dissulfuribacteria</taxon>
        <taxon>Dissulfuribacterales</taxon>
        <taxon>Dissulfuribacteraceae</taxon>
        <taxon>Dissulfuribacter</taxon>
    </lineage>
</organism>
<accession>A0A7V2SW18</accession>
<comment type="caution">
    <text evidence="2">The sequence shown here is derived from an EMBL/GenBank/DDBJ whole genome shotgun (WGS) entry which is preliminary data.</text>
</comment>
<dbReference type="PANTHER" id="PTHR30203">
    <property type="entry name" value="OUTER MEMBRANE CATION EFFLUX PROTEIN"/>
    <property type="match status" value="1"/>
</dbReference>
<evidence type="ECO:0000256" key="1">
    <source>
        <dbReference type="ARBA" id="ARBA00007613"/>
    </source>
</evidence>
<protein>
    <submittedName>
        <fullName evidence="2">TolC family protein</fullName>
    </submittedName>
</protein>
<gene>
    <name evidence="2" type="ORF">ENJ63_03940</name>
</gene>
<dbReference type="EMBL" id="DRND01000310">
    <property type="protein sequence ID" value="HFC47013.1"/>
    <property type="molecule type" value="Genomic_DNA"/>
</dbReference>
<proteinExistence type="inferred from homology"/>
<dbReference type="GO" id="GO:0015562">
    <property type="term" value="F:efflux transmembrane transporter activity"/>
    <property type="evidence" value="ECO:0007669"/>
    <property type="project" value="InterPro"/>
</dbReference>
<dbReference type="AlphaFoldDB" id="A0A7V2SW18"/>
<comment type="similarity">
    <text evidence="1">Belongs to the outer membrane factor (OMF) (TC 1.B.17) family.</text>
</comment>
<dbReference type="Gene3D" id="1.20.1600.10">
    <property type="entry name" value="Outer membrane efflux proteins (OEP)"/>
    <property type="match status" value="1"/>
</dbReference>
<reference evidence="2" key="1">
    <citation type="journal article" date="2020" name="mSystems">
        <title>Genome- and Community-Level Interaction Insights into Carbon Utilization and Element Cycling Functions of Hydrothermarchaeota in Hydrothermal Sediment.</title>
        <authorList>
            <person name="Zhou Z."/>
            <person name="Liu Y."/>
            <person name="Xu W."/>
            <person name="Pan J."/>
            <person name="Luo Z.H."/>
            <person name="Li M."/>
        </authorList>
    </citation>
    <scope>NUCLEOTIDE SEQUENCE [LARGE SCALE GENOMIC DNA]</scope>
    <source>
        <strain evidence="2">HyVt-503</strain>
    </source>
</reference>
<dbReference type="SUPFAM" id="SSF56954">
    <property type="entry name" value="Outer membrane efflux proteins (OEP)"/>
    <property type="match status" value="1"/>
</dbReference>